<dbReference type="Proteomes" id="UP000094336">
    <property type="component" value="Unassembled WGS sequence"/>
</dbReference>
<reference evidence="2" key="1">
    <citation type="submission" date="2016-05" db="EMBL/GenBank/DDBJ databases">
        <title>Comparative genomics of biotechnologically important yeasts.</title>
        <authorList>
            <consortium name="DOE Joint Genome Institute"/>
            <person name="Riley R."/>
            <person name="Haridas S."/>
            <person name="Wolfe K.H."/>
            <person name="Lopes M.R."/>
            <person name="Hittinger C.T."/>
            <person name="Goker M."/>
            <person name="Salamov A."/>
            <person name="Wisecaver J."/>
            <person name="Long T.M."/>
            <person name="Aerts A.L."/>
            <person name="Barry K."/>
            <person name="Choi C."/>
            <person name="Clum A."/>
            <person name="Coughlan A.Y."/>
            <person name="Deshpande S."/>
            <person name="Douglass A.P."/>
            <person name="Hanson S.J."/>
            <person name="Klenk H.-P."/>
            <person name="Labutti K."/>
            <person name="Lapidus A."/>
            <person name="Lindquist E."/>
            <person name="Lipzen A."/>
            <person name="Meier-Kolthoff J.P."/>
            <person name="Ohm R.A."/>
            <person name="Otillar R.P."/>
            <person name="Pangilinan J."/>
            <person name="Peng Y."/>
            <person name="Rokas A."/>
            <person name="Rosa C.A."/>
            <person name="Scheuner C."/>
            <person name="Sibirny A.A."/>
            <person name="Slot J.C."/>
            <person name="Stielow J.B."/>
            <person name="Sun H."/>
            <person name="Kurtzman C.P."/>
            <person name="Blackwell M."/>
            <person name="Grigoriev I.V."/>
            <person name="Jeffries T.W."/>
        </authorList>
    </citation>
    <scope>NUCLEOTIDE SEQUENCE [LARGE SCALE GENOMIC DNA]</scope>
    <source>
        <strain evidence="2">NRRL Y-12698</strain>
    </source>
</reference>
<proteinExistence type="predicted"/>
<sequence length="54" mass="5846">MVDFFLYDLSKGVFLVVRIMNKAELTLSHPISISLCINSSKSECIAAQITLAGG</sequence>
<keyword evidence="2" id="KW-1185">Reference proteome</keyword>
<evidence type="ECO:0000313" key="1">
    <source>
        <dbReference type="EMBL" id="ODQ77133.1"/>
    </source>
</evidence>
<dbReference type="EMBL" id="KV454443">
    <property type="protein sequence ID" value="ODQ77133.1"/>
    <property type="molecule type" value="Genomic_DNA"/>
</dbReference>
<name>A0A1E3QHE6_9ASCO</name>
<evidence type="ECO:0000313" key="2">
    <source>
        <dbReference type="Proteomes" id="UP000094336"/>
    </source>
</evidence>
<dbReference type="RefSeq" id="XP_018982461.1">
    <property type="nucleotide sequence ID" value="XM_019130148.1"/>
</dbReference>
<organism evidence="1 2">
    <name type="scientific">Babjeviella inositovora NRRL Y-12698</name>
    <dbReference type="NCBI Taxonomy" id="984486"/>
    <lineage>
        <taxon>Eukaryota</taxon>
        <taxon>Fungi</taxon>
        <taxon>Dikarya</taxon>
        <taxon>Ascomycota</taxon>
        <taxon>Saccharomycotina</taxon>
        <taxon>Pichiomycetes</taxon>
        <taxon>Serinales incertae sedis</taxon>
        <taxon>Babjeviella</taxon>
    </lineage>
</organism>
<protein>
    <submittedName>
        <fullName evidence="1">Uncharacterized protein</fullName>
    </submittedName>
</protein>
<accession>A0A1E3QHE6</accession>
<gene>
    <name evidence="1" type="ORF">BABINDRAFT_163859</name>
</gene>
<dbReference type="GeneID" id="30148001"/>
<dbReference type="AlphaFoldDB" id="A0A1E3QHE6"/>